<dbReference type="AlphaFoldDB" id="A0AAQ4DI27"/>
<reference evidence="1 2" key="1">
    <citation type="journal article" date="2023" name="Arcadia Sci">
        <title>De novo assembly of a long-read Amblyomma americanum tick genome.</title>
        <authorList>
            <person name="Chou S."/>
            <person name="Poskanzer K.E."/>
            <person name="Rollins M."/>
            <person name="Thuy-Boun P.S."/>
        </authorList>
    </citation>
    <scope>NUCLEOTIDE SEQUENCE [LARGE SCALE GENOMIC DNA]</scope>
    <source>
        <strain evidence="1">F_SG_1</strain>
        <tissue evidence="1">Salivary glands</tissue>
    </source>
</reference>
<dbReference type="EMBL" id="JARKHS020030459">
    <property type="protein sequence ID" value="KAK8762117.1"/>
    <property type="molecule type" value="Genomic_DNA"/>
</dbReference>
<dbReference type="Proteomes" id="UP001321473">
    <property type="component" value="Unassembled WGS sequence"/>
</dbReference>
<proteinExistence type="predicted"/>
<keyword evidence="2" id="KW-1185">Reference proteome</keyword>
<evidence type="ECO:0000313" key="2">
    <source>
        <dbReference type="Proteomes" id="UP001321473"/>
    </source>
</evidence>
<gene>
    <name evidence="1" type="ORF">V5799_026617</name>
</gene>
<protein>
    <submittedName>
        <fullName evidence="1">Uncharacterized protein</fullName>
    </submittedName>
</protein>
<accession>A0AAQ4DI27</accession>
<organism evidence="1 2">
    <name type="scientific">Amblyomma americanum</name>
    <name type="common">Lone star tick</name>
    <dbReference type="NCBI Taxonomy" id="6943"/>
    <lineage>
        <taxon>Eukaryota</taxon>
        <taxon>Metazoa</taxon>
        <taxon>Ecdysozoa</taxon>
        <taxon>Arthropoda</taxon>
        <taxon>Chelicerata</taxon>
        <taxon>Arachnida</taxon>
        <taxon>Acari</taxon>
        <taxon>Parasitiformes</taxon>
        <taxon>Ixodida</taxon>
        <taxon>Ixodoidea</taxon>
        <taxon>Ixodidae</taxon>
        <taxon>Amblyomminae</taxon>
        <taxon>Amblyomma</taxon>
    </lineage>
</organism>
<comment type="caution">
    <text evidence="1">The sequence shown here is derived from an EMBL/GenBank/DDBJ whole genome shotgun (WGS) entry which is preliminary data.</text>
</comment>
<sequence length="221" mass="24882">MGKGGHFLTSYYRTCVETLRHTEVFLRSLASAIARRSWKSMEALNTKTALVFIFTASVNPDKDAQARTLFTTVKRVVHADCQSSRLFDAHDSERLQSFFNNLVLVTPIEASQISVTVPNTTIEFGEGLLRARLHDFDVAKLCEETLTNTQGTEYHDILFLGDKQLLVSSSVYEFNNASSGNHELANKALLGRLLAESLWYMALTGIQWSAETRTHIDRFKT</sequence>
<evidence type="ECO:0000313" key="1">
    <source>
        <dbReference type="EMBL" id="KAK8762117.1"/>
    </source>
</evidence>
<name>A0AAQ4DI27_AMBAM</name>